<protein>
    <submittedName>
        <fullName evidence="2">L-ascorbate metabolism protein UlaG, beta-lactamase superfamily</fullName>
    </submittedName>
</protein>
<evidence type="ECO:0000313" key="3">
    <source>
        <dbReference type="Proteomes" id="UP000186132"/>
    </source>
</evidence>
<proteinExistence type="predicted"/>
<dbReference type="PANTHER" id="PTHR43546">
    <property type="entry name" value="UPF0173 METAL-DEPENDENT HYDROLASE MJ1163-RELATED"/>
    <property type="match status" value="1"/>
</dbReference>
<evidence type="ECO:0000259" key="1">
    <source>
        <dbReference type="Pfam" id="PF12706"/>
    </source>
</evidence>
<dbReference type="Pfam" id="PF12706">
    <property type="entry name" value="Lactamase_B_2"/>
    <property type="match status" value="1"/>
</dbReference>
<sequence length="266" mass="28615">MTASRMSLQFVGTATTVLRIGPFTLLTDPNFLHRGQRAYLGHGLWSTRRTEPALSIPQLPHLDAVVLSHLHGDHWDRVARRGLPRDLPIVTTPKAARALLRQGFHAAQALPTWGATHLVRDGHVLTVTATPGRHGTGVAGLLLPPVMGSVLDHTAPDGSTLRTYISGDTVFVDELRTIPERFPDIDVAVLHLGGTTLPGGLVVTMDARQGADLQELCRPGVAVPVHNDDYGVFRSPLAAFLAETGRRGLADVVRVVRPGEIAVLRA</sequence>
<dbReference type="SUPFAM" id="SSF56281">
    <property type="entry name" value="Metallo-hydrolase/oxidoreductase"/>
    <property type="match status" value="1"/>
</dbReference>
<name>A0A1M5KJ41_9ACTN</name>
<dbReference type="PANTHER" id="PTHR43546:SF7">
    <property type="entry name" value="METALLO-BETA-LACTAMASE DOMAIN-CONTAINING PROTEIN"/>
    <property type="match status" value="1"/>
</dbReference>
<gene>
    <name evidence="2" type="ORF">SAMN05443575_2172</name>
</gene>
<dbReference type="InterPro" id="IPR050114">
    <property type="entry name" value="UPF0173_UPF0282_UlaG_hydrolase"/>
</dbReference>
<dbReference type="AlphaFoldDB" id="A0A1M5KJ41"/>
<dbReference type="Proteomes" id="UP000186132">
    <property type="component" value="Unassembled WGS sequence"/>
</dbReference>
<dbReference type="InterPro" id="IPR001279">
    <property type="entry name" value="Metallo-B-lactamas"/>
</dbReference>
<dbReference type="OrthoDB" id="3204284at2"/>
<dbReference type="InterPro" id="IPR036866">
    <property type="entry name" value="RibonucZ/Hydroxyglut_hydro"/>
</dbReference>
<keyword evidence="3" id="KW-1185">Reference proteome</keyword>
<dbReference type="RefSeq" id="WP_073389977.1">
    <property type="nucleotide sequence ID" value="NZ_FQVU01000003.1"/>
</dbReference>
<dbReference type="STRING" id="1206085.SAMN05443575_2172"/>
<evidence type="ECO:0000313" key="2">
    <source>
        <dbReference type="EMBL" id="SHG52725.1"/>
    </source>
</evidence>
<dbReference type="EMBL" id="FQVU01000003">
    <property type="protein sequence ID" value="SHG52725.1"/>
    <property type="molecule type" value="Genomic_DNA"/>
</dbReference>
<organism evidence="2 3">
    <name type="scientific">Jatrophihabitans endophyticus</name>
    <dbReference type="NCBI Taxonomy" id="1206085"/>
    <lineage>
        <taxon>Bacteria</taxon>
        <taxon>Bacillati</taxon>
        <taxon>Actinomycetota</taxon>
        <taxon>Actinomycetes</taxon>
        <taxon>Jatrophihabitantales</taxon>
        <taxon>Jatrophihabitantaceae</taxon>
        <taxon>Jatrophihabitans</taxon>
    </lineage>
</organism>
<reference evidence="2 3" key="1">
    <citation type="submission" date="2016-11" db="EMBL/GenBank/DDBJ databases">
        <authorList>
            <person name="Jaros S."/>
            <person name="Januszkiewicz K."/>
            <person name="Wedrychowicz H."/>
        </authorList>
    </citation>
    <scope>NUCLEOTIDE SEQUENCE [LARGE SCALE GENOMIC DNA]</scope>
    <source>
        <strain evidence="2 3">DSM 45627</strain>
    </source>
</reference>
<accession>A0A1M5KJ41</accession>
<feature type="domain" description="Metallo-beta-lactamase" evidence="1">
    <location>
        <begin position="47"/>
        <end position="226"/>
    </location>
</feature>
<dbReference type="Gene3D" id="3.60.15.10">
    <property type="entry name" value="Ribonuclease Z/Hydroxyacylglutathione hydrolase-like"/>
    <property type="match status" value="1"/>
</dbReference>